<keyword evidence="2" id="KW-0813">Transport</keyword>
<evidence type="ECO:0000256" key="2">
    <source>
        <dbReference type="ARBA" id="ARBA00022448"/>
    </source>
</evidence>
<dbReference type="InterPro" id="IPR048883">
    <property type="entry name" value="Nup188_N-subdom_III"/>
</dbReference>
<dbReference type="InterPro" id="IPR044840">
    <property type="entry name" value="Nup188"/>
</dbReference>
<feature type="region of interest" description="Disordered" evidence="8">
    <location>
        <begin position="1445"/>
        <end position="1482"/>
    </location>
</feature>
<dbReference type="OrthoDB" id="102511at2759"/>
<comment type="subcellular location">
    <subcellularLocation>
        <location evidence="1">Nucleus</location>
        <location evidence="1">Nuclear pore complex</location>
    </subcellularLocation>
</comment>
<dbReference type="GO" id="GO:0006405">
    <property type="term" value="P:RNA export from nucleus"/>
    <property type="evidence" value="ECO:0007669"/>
    <property type="project" value="TreeGrafter"/>
</dbReference>
<dbReference type="GO" id="GO:0006606">
    <property type="term" value="P:protein import into nucleus"/>
    <property type="evidence" value="ECO:0007669"/>
    <property type="project" value="TreeGrafter"/>
</dbReference>
<feature type="domain" description="Nucleoporin Nup188 N-terminal subdomain III" evidence="9">
    <location>
        <begin position="321"/>
        <end position="741"/>
    </location>
</feature>
<dbReference type="GO" id="GO:0017056">
    <property type="term" value="F:structural constituent of nuclear pore"/>
    <property type="evidence" value="ECO:0007669"/>
    <property type="project" value="InterPro"/>
</dbReference>
<evidence type="ECO:0000313" key="11">
    <source>
        <dbReference type="Proteomes" id="UP000594262"/>
    </source>
</evidence>
<keyword evidence="6" id="KW-0906">Nuclear pore complex</keyword>
<reference evidence="10" key="1">
    <citation type="submission" date="2021-01" db="UniProtKB">
        <authorList>
            <consortium name="EnsemblMetazoa"/>
        </authorList>
    </citation>
    <scope>IDENTIFICATION</scope>
</reference>
<dbReference type="SUPFAM" id="SSF48371">
    <property type="entry name" value="ARM repeat"/>
    <property type="match status" value="1"/>
</dbReference>
<evidence type="ECO:0000259" key="9">
    <source>
        <dbReference type="Pfam" id="PF21093"/>
    </source>
</evidence>
<evidence type="ECO:0000256" key="7">
    <source>
        <dbReference type="ARBA" id="ARBA00023242"/>
    </source>
</evidence>
<evidence type="ECO:0000256" key="1">
    <source>
        <dbReference type="ARBA" id="ARBA00004567"/>
    </source>
</evidence>
<organism evidence="10 11">
    <name type="scientific">Clytia hemisphaerica</name>
    <dbReference type="NCBI Taxonomy" id="252671"/>
    <lineage>
        <taxon>Eukaryota</taxon>
        <taxon>Metazoa</taxon>
        <taxon>Cnidaria</taxon>
        <taxon>Hydrozoa</taxon>
        <taxon>Hydroidolina</taxon>
        <taxon>Leptothecata</taxon>
        <taxon>Obeliida</taxon>
        <taxon>Clytiidae</taxon>
        <taxon>Clytia</taxon>
    </lineage>
</organism>
<dbReference type="Proteomes" id="UP000594262">
    <property type="component" value="Unplaced"/>
</dbReference>
<dbReference type="PANTHER" id="PTHR31431">
    <property type="entry name" value="NUCLEOPORIN NUP188 HOMOLOG"/>
    <property type="match status" value="1"/>
</dbReference>
<dbReference type="EnsemblMetazoa" id="CLYHEMT012564.1">
    <property type="protein sequence ID" value="CLYHEMP012564.1"/>
    <property type="gene ID" value="CLYHEMG012564"/>
</dbReference>
<proteinExistence type="predicted"/>
<keyword evidence="3" id="KW-0509">mRNA transport</keyword>
<dbReference type="GO" id="GO:0051028">
    <property type="term" value="P:mRNA transport"/>
    <property type="evidence" value="ECO:0007669"/>
    <property type="project" value="UniProtKB-KW"/>
</dbReference>
<dbReference type="Pfam" id="PF21093">
    <property type="entry name" value="Nup188_N-subdom_III"/>
    <property type="match status" value="1"/>
</dbReference>
<evidence type="ECO:0000313" key="10">
    <source>
        <dbReference type="EnsemblMetazoa" id="CLYHEMP012564.1"/>
    </source>
</evidence>
<accession>A0A7M5VGY6</accession>
<keyword evidence="7" id="KW-0539">Nucleus</keyword>
<evidence type="ECO:0000256" key="4">
    <source>
        <dbReference type="ARBA" id="ARBA00022927"/>
    </source>
</evidence>
<keyword evidence="5" id="KW-0811">Translocation</keyword>
<name>A0A7M5VGY6_9CNID</name>
<keyword evidence="4" id="KW-0653">Protein transport</keyword>
<evidence type="ECO:0000256" key="8">
    <source>
        <dbReference type="SAM" id="MobiDB-lite"/>
    </source>
</evidence>
<feature type="compositionally biased region" description="Low complexity" evidence="8">
    <location>
        <begin position="1461"/>
        <end position="1482"/>
    </location>
</feature>
<dbReference type="GO" id="GO:0044611">
    <property type="term" value="C:nuclear pore inner ring"/>
    <property type="evidence" value="ECO:0007669"/>
    <property type="project" value="TreeGrafter"/>
</dbReference>
<dbReference type="InterPro" id="IPR016024">
    <property type="entry name" value="ARM-type_fold"/>
</dbReference>
<evidence type="ECO:0000256" key="5">
    <source>
        <dbReference type="ARBA" id="ARBA00023010"/>
    </source>
</evidence>
<evidence type="ECO:0000256" key="3">
    <source>
        <dbReference type="ARBA" id="ARBA00022816"/>
    </source>
</evidence>
<protein>
    <recommendedName>
        <fullName evidence="9">Nucleoporin Nup188 N-terminal subdomain III domain-containing protein</fullName>
    </recommendedName>
</protein>
<sequence length="1504" mass="170858">MCELAEILFLYYKDFEMPFDIFQDLALLFRRHHFGTSQVNQKLLTLNGLVQIQKFELISSMILVEGIDLEVIRKTTAEDISEIKDHSLLQNENWRKIDKLLYSWDDMEQQGPVLIAWTIFRHMCLPQDDKHLTAHFGESAMRCNVMLYLRHILDFPSYKKLGDGVSCLLKSHVYILVSMVLKVFQEDTLGDFKNLIEIASKVLEEPILSSLFLMEDQTGGIGLLLKSAKRCFPHAVLPYIHLLKSVCTDADSADIVFDSLESQETFTELFGLNAVNGISAVDDRIWQRKISRKIIEMDNDSIILDQGVYGRTFQDREDARLIQWNMSYSGWLYALLELNKIIESPMTYTTGSGEDGISVAKEYISLVSAILTSQPDKINEFEPIIGSLIVLIKRLSHLKTCPIDLMTECLKCLNLVMLKQPLEVWHHLTKIQFLPFQKKSSLSSNEMLPGSYGNILTTVEIPNHMYDVTKEYLQIIMTLLELPYETLINAGKQNELYMDLAVNIVLIIKEIFSHFGRWKFSSAEDKELIALKCLEIFHQLLSPKNEESSLIKEKNLPSLKEIVSNGLLYHGAGESLLAIIGVGVDSLSVTLHNDVRQGTDVIQVLKLSFAVLNHLLTSVEKKTTLTPLEEVLSQHFVQQPSDLDFMHPFCNMTMLSVIAKFIFHQQDPKLPILAVLTLRTLAIRFPLILTSSLGDALIGIRNAFVNRLNGRVEAIRLKVAILEFLSSCVESQPGIIECFINIQQDKEKKTVVGQFSCLPAILEILENKQQVDVLTSTALEFVAALWKNRYDGAMSILKNSKTFWESVASSLKLGSSSETRAATYEPLQHSFNIIGSETYYIKSGQFDERLKAQLTPLCNENFYKNILKVFEPHTDTVLCQKKIAVVKSFQTLITVMSKLEDDYCSLCKKEVKDLLSSSIAKIMKQWVFSEDVSKNRNVIVEIANFTWLLIRTWKGTIVEHQDIVSTLTECLTELSTSDRTIFAEVVFPIYMSILALLQTQNKDVIGSTLYLNLLKLIIQNLHHHDEEGEQFTKHTQVNIASISLMTELVLQISKDSLPSVIETFQSRGTIQNLLRDMTINLQKRIDLEYVETVLRFMLSSSQKDLIAEHLHQCGIGKFICLNLNNVQAARKSSQVAREIWSLILSLTARLLKKLRFTFLQVAVDFLGAYEEDIFQSMNLMEEMTNGSCLLISEQIAILCFELAHYDHDIEFLLPDIHQKLKYGVAQMVKLSVALLARQKLITHLTEFKSTDNLHQMIRGTKAPSPVSFRSDSVRSGYSTADFEKLTGLAEVAQNRLINILCYCLGSLRRITPSVVEAILDEGMDIDSFTPLVDFKFNSPTLEMEDNPTFGSLLACVNIALKMIYKLVQGDSEHVTPEKDVFNTSLPTDADKQRSHLWFIVENSLIVTLSQASCYLRHPNINEGGKQFLKRELGSELTNIRHAVQRYRSRRGIPPSPESSERLSTSSMSSFRRSPSKLSSSISLNEEEENSVLKLVDTYTRYLLR</sequence>
<dbReference type="PANTHER" id="PTHR31431:SF1">
    <property type="entry name" value="NUCLEOPORIN NUP188"/>
    <property type="match status" value="1"/>
</dbReference>
<evidence type="ECO:0000256" key="6">
    <source>
        <dbReference type="ARBA" id="ARBA00023132"/>
    </source>
</evidence>
<keyword evidence="11" id="KW-1185">Reference proteome</keyword>